<evidence type="ECO:0000313" key="2">
    <source>
        <dbReference type="Proteomes" id="UP001525961"/>
    </source>
</evidence>
<evidence type="ECO:0000313" key="1">
    <source>
        <dbReference type="EMBL" id="MCT7981528.1"/>
    </source>
</evidence>
<comment type="caution">
    <text evidence="1">The sequence shown here is derived from an EMBL/GenBank/DDBJ whole genome shotgun (WGS) entry which is preliminary data.</text>
</comment>
<organism evidence="1 2">
    <name type="scientific">Laspinema olomoucense D3b</name>
    <dbReference type="NCBI Taxonomy" id="2953688"/>
    <lineage>
        <taxon>Bacteria</taxon>
        <taxon>Bacillati</taxon>
        <taxon>Cyanobacteriota</taxon>
        <taxon>Cyanophyceae</taxon>
        <taxon>Oscillatoriophycideae</taxon>
        <taxon>Oscillatoriales</taxon>
        <taxon>Laspinemataceae</taxon>
        <taxon>Laspinema</taxon>
        <taxon>Laspinema olomoucense</taxon>
    </lineage>
</organism>
<accession>A0ABT2NFR0</accession>
<keyword evidence="2" id="KW-1185">Reference proteome</keyword>
<gene>
    <name evidence="1" type="ORF">NG792_27785</name>
</gene>
<dbReference type="Proteomes" id="UP001525961">
    <property type="component" value="Unassembled WGS sequence"/>
</dbReference>
<name>A0ABT2NFR0_9CYAN</name>
<reference evidence="1 2" key="1">
    <citation type="journal article" date="2022" name="Front. Microbiol.">
        <title>High genomic differentiation and limited gene flow indicate recent cryptic speciation within the genus Laspinema (cyanobacteria).</title>
        <authorList>
            <person name="Stanojkovic A."/>
            <person name="Skoupy S."/>
            <person name="Skaloud P."/>
            <person name="Dvorak P."/>
        </authorList>
    </citation>
    <scope>NUCLEOTIDE SEQUENCE [LARGE SCALE GENOMIC DNA]</scope>
    <source>
        <strain evidence="1 2">D3b</strain>
    </source>
</reference>
<proteinExistence type="predicted"/>
<protein>
    <submittedName>
        <fullName evidence="1">Uncharacterized protein</fullName>
    </submittedName>
</protein>
<dbReference type="RefSeq" id="WP_261237688.1">
    <property type="nucleotide sequence ID" value="NZ_JAMXFA010000073.1"/>
</dbReference>
<dbReference type="EMBL" id="JAMXFA010000073">
    <property type="protein sequence ID" value="MCT7981528.1"/>
    <property type="molecule type" value="Genomic_DNA"/>
</dbReference>
<sequence>MTTLTLSSPKAMGFYSQSLQDKLYPFLGNGERLSLSDALDLSEIASSGAWWTNQTGEPYFLGQILQLHESNASEYAFDSFDCHSEIFQSIELDLEEWISLSRWSSELAELRHHDYKRATRQLTPSQLAAPWVD</sequence>